<reference evidence="2 3" key="1">
    <citation type="submission" date="2016-11" db="EMBL/GenBank/DDBJ databases">
        <authorList>
            <person name="Jaros S."/>
            <person name="Januszkiewicz K."/>
            <person name="Wedrychowicz H."/>
        </authorList>
    </citation>
    <scope>NUCLEOTIDE SEQUENCE [LARGE SCALE GENOMIC DNA]</scope>
    <source>
        <strain evidence="2 3">CGMCC 1.10681</strain>
    </source>
</reference>
<evidence type="ECO:0008006" key="4">
    <source>
        <dbReference type="Google" id="ProtNLM"/>
    </source>
</evidence>
<dbReference type="RefSeq" id="WP_073202134.1">
    <property type="nucleotide sequence ID" value="NZ_FRCZ01000004.1"/>
</dbReference>
<gene>
    <name evidence="2" type="ORF">SAMN05216179_2465</name>
</gene>
<evidence type="ECO:0000313" key="2">
    <source>
        <dbReference type="EMBL" id="SHN20084.1"/>
    </source>
</evidence>
<organism evidence="2 3">
    <name type="scientific">Gracilibacillus kekensis</name>
    <dbReference type="NCBI Taxonomy" id="1027249"/>
    <lineage>
        <taxon>Bacteria</taxon>
        <taxon>Bacillati</taxon>
        <taxon>Bacillota</taxon>
        <taxon>Bacilli</taxon>
        <taxon>Bacillales</taxon>
        <taxon>Bacillaceae</taxon>
        <taxon>Gracilibacillus</taxon>
    </lineage>
</organism>
<name>A0A1M7PRV7_9BACI</name>
<dbReference type="EMBL" id="FRCZ01000004">
    <property type="protein sequence ID" value="SHN20084.1"/>
    <property type="molecule type" value="Genomic_DNA"/>
</dbReference>
<dbReference type="STRING" id="1027249.SAMN05216179_2465"/>
<accession>A0A1M7PRV7</accession>
<keyword evidence="1" id="KW-0472">Membrane</keyword>
<dbReference type="OrthoDB" id="2965336at2"/>
<proteinExistence type="predicted"/>
<evidence type="ECO:0000313" key="3">
    <source>
        <dbReference type="Proteomes" id="UP000184184"/>
    </source>
</evidence>
<keyword evidence="3" id="KW-1185">Reference proteome</keyword>
<feature type="transmembrane region" description="Helical" evidence="1">
    <location>
        <begin position="53"/>
        <end position="72"/>
    </location>
</feature>
<keyword evidence="1" id="KW-0812">Transmembrane</keyword>
<dbReference type="Proteomes" id="UP000184184">
    <property type="component" value="Unassembled WGS sequence"/>
</dbReference>
<protein>
    <recommendedName>
        <fullName evidence="4">Sporulation and spore germination</fullName>
    </recommendedName>
</protein>
<sequence>MVKFKNNEEHLKKQLQKMPKVADGRSKDEVYQLIKNKLNHSENIAIKKRRNKWIPTIASACAIVILFIIVLSQENFSNQFDQSSSNKEDTAMDSAEMENFDQSNEATVTGENSDQTLNDLDDNETVEEESISALDQTYNYLLNRKLVDSVVRTAFVTEQAQYIVPLTLTNTADKDYSTNIDLLNTHINLQKNGLYDIGISDMEFETEDNIVHVRFKDSFQLESSGSNVSNFEKVLSFMFRPLEIRNVNFEDNHPIVEQIGGNTDNYSLPDISQIPYKYFQMENNTMKWLVAITNNQYKTLSSALKEMKENEANNQVSASIPTDANLKVEDMSEDHVFISVSSSQIANNQLTVFMIEAILATANSYGYQQVTFDIGVEQVGRYDLTKPLKTTNQINVIDFNK</sequence>
<keyword evidence="1" id="KW-1133">Transmembrane helix</keyword>
<dbReference type="AlphaFoldDB" id="A0A1M7PRV7"/>
<evidence type="ECO:0000256" key="1">
    <source>
        <dbReference type="SAM" id="Phobius"/>
    </source>
</evidence>